<dbReference type="GO" id="GO:0045881">
    <property type="term" value="P:positive regulation of sporulation resulting in formation of a cellular spore"/>
    <property type="evidence" value="ECO:0007669"/>
    <property type="project" value="TreeGrafter"/>
</dbReference>
<evidence type="ECO:0000256" key="4">
    <source>
        <dbReference type="SAM" id="MobiDB-lite"/>
    </source>
</evidence>
<dbReference type="GO" id="GO:0007059">
    <property type="term" value="P:chromosome segregation"/>
    <property type="evidence" value="ECO:0007669"/>
    <property type="project" value="UniProtKB-KW"/>
</dbReference>
<dbReference type="SUPFAM" id="SSF109709">
    <property type="entry name" value="KorB DNA-binding domain-like"/>
    <property type="match status" value="1"/>
</dbReference>
<dbReference type="AlphaFoldDB" id="A0A1F5YRJ8"/>
<evidence type="ECO:0000313" key="6">
    <source>
        <dbReference type="EMBL" id="OGG02693.1"/>
    </source>
</evidence>
<dbReference type="InterPro" id="IPR041468">
    <property type="entry name" value="HTH_ParB/Spo0J"/>
</dbReference>
<dbReference type="NCBIfam" id="TIGR00180">
    <property type="entry name" value="parB_part"/>
    <property type="match status" value="1"/>
</dbReference>
<dbReference type="STRING" id="1817867.A3F83_14930"/>
<dbReference type="Pfam" id="PF23552">
    <property type="entry name" value="ParB_C"/>
    <property type="match status" value="1"/>
</dbReference>
<feature type="domain" description="ParB-like N-terminal" evidence="5">
    <location>
        <begin position="39"/>
        <end position="129"/>
    </location>
</feature>
<dbReference type="FunFam" id="3.90.1530.30:FF:000001">
    <property type="entry name" value="Chromosome partitioning protein ParB"/>
    <property type="match status" value="1"/>
</dbReference>
<keyword evidence="3" id="KW-0238">DNA-binding</keyword>
<dbReference type="SMART" id="SM00470">
    <property type="entry name" value="ParB"/>
    <property type="match status" value="1"/>
</dbReference>
<dbReference type="InterPro" id="IPR004437">
    <property type="entry name" value="ParB/RepB/Spo0J"/>
</dbReference>
<comment type="caution">
    <text evidence="6">The sequence shown here is derived from an EMBL/GenBank/DDBJ whole genome shotgun (WGS) entry which is preliminary data.</text>
</comment>
<protein>
    <recommendedName>
        <fullName evidence="5">ParB-like N-terminal domain-containing protein</fullName>
    </recommendedName>
</protein>
<evidence type="ECO:0000259" key="5">
    <source>
        <dbReference type="SMART" id="SM00470"/>
    </source>
</evidence>
<proteinExistence type="inferred from homology"/>
<evidence type="ECO:0000256" key="2">
    <source>
        <dbReference type="ARBA" id="ARBA00022829"/>
    </source>
</evidence>
<dbReference type="Pfam" id="PF17762">
    <property type="entry name" value="HTH_ParB"/>
    <property type="match status" value="1"/>
</dbReference>
<dbReference type="InterPro" id="IPR036086">
    <property type="entry name" value="ParB/Sulfiredoxin_sf"/>
</dbReference>
<organism evidence="6 7">
    <name type="scientific">Candidatus Glassbacteria bacterium RIFCSPLOWO2_12_FULL_58_11</name>
    <dbReference type="NCBI Taxonomy" id="1817867"/>
    <lineage>
        <taxon>Bacteria</taxon>
        <taxon>Candidatus Glassiibacteriota</taxon>
    </lineage>
</organism>
<gene>
    <name evidence="6" type="ORF">A3F83_14930</name>
</gene>
<dbReference type="PANTHER" id="PTHR33375">
    <property type="entry name" value="CHROMOSOME-PARTITIONING PROTEIN PARB-RELATED"/>
    <property type="match status" value="1"/>
</dbReference>
<dbReference type="GO" id="GO:0005694">
    <property type="term" value="C:chromosome"/>
    <property type="evidence" value="ECO:0007669"/>
    <property type="project" value="TreeGrafter"/>
</dbReference>
<dbReference type="GO" id="GO:0003677">
    <property type="term" value="F:DNA binding"/>
    <property type="evidence" value="ECO:0007669"/>
    <property type="project" value="UniProtKB-KW"/>
</dbReference>
<comment type="similarity">
    <text evidence="1">Belongs to the ParB family.</text>
</comment>
<dbReference type="Gene3D" id="3.90.1530.30">
    <property type="match status" value="1"/>
</dbReference>
<accession>A0A1F5YRJ8</accession>
<dbReference type="EMBL" id="MFIX01000178">
    <property type="protein sequence ID" value="OGG02693.1"/>
    <property type="molecule type" value="Genomic_DNA"/>
</dbReference>
<name>A0A1F5YRJ8_9BACT</name>
<dbReference type="SUPFAM" id="SSF110849">
    <property type="entry name" value="ParB/Sulfiredoxin"/>
    <property type="match status" value="1"/>
</dbReference>
<dbReference type="InterPro" id="IPR050336">
    <property type="entry name" value="Chromosome_partition/occlusion"/>
</dbReference>
<evidence type="ECO:0000256" key="1">
    <source>
        <dbReference type="ARBA" id="ARBA00006295"/>
    </source>
</evidence>
<reference evidence="6 7" key="1">
    <citation type="journal article" date="2016" name="Nat. Commun.">
        <title>Thousands of microbial genomes shed light on interconnected biogeochemical processes in an aquifer system.</title>
        <authorList>
            <person name="Anantharaman K."/>
            <person name="Brown C.T."/>
            <person name="Hug L.A."/>
            <person name="Sharon I."/>
            <person name="Castelle C.J."/>
            <person name="Probst A.J."/>
            <person name="Thomas B.C."/>
            <person name="Singh A."/>
            <person name="Wilkins M.J."/>
            <person name="Karaoz U."/>
            <person name="Brodie E.L."/>
            <person name="Williams K.H."/>
            <person name="Hubbard S.S."/>
            <person name="Banfield J.F."/>
        </authorList>
    </citation>
    <scope>NUCLEOTIDE SEQUENCE [LARGE SCALE GENOMIC DNA]</scope>
</reference>
<evidence type="ECO:0000256" key="3">
    <source>
        <dbReference type="ARBA" id="ARBA00023125"/>
    </source>
</evidence>
<dbReference type="InterPro" id="IPR057240">
    <property type="entry name" value="ParB_dimer_C"/>
</dbReference>
<evidence type="ECO:0000313" key="7">
    <source>
        <dbReference type="Proteomes" id="UP000179129"/>
    </source>
</evidence>
<dbReference type="PANTHER" id="PTHR33375:SF1">
    <property type="entry name" value="CHROMOSOME-PARTITIONING PROTEIN PARB-RELATED"/>
    <property type="match status" value="1"/>
</dbReference>
<dbReference type="InterPro" id="IPR003115">
    <property type="entry name" value="ParB_N"/>
</dbReference>
<sequence length="304" mass="33676">MSKKRRLGRGLGALIDEADAESSAFPIEKSLAPAPGGENSLPVEKIGRNPFQPRRAFDPEAIAEMAASIQTQGLIQPVVVNDRGDGTYELISGERRLRAVKKLGWAKIPALIRKVSHSRLLEMTLVENLQREDLNPIEEATGYQVLAEKFSLTQAQIADRVGKDRATVANTLRLLRLPRVIQQSVAEGALSAGHARQLLMIEDEAEQIELARKIIEGDISVRKLEIMIRERNLTSSGSKAGSSAKSAEAGRKAFIDDLENRLRQTLSTQVRIREAGNGRGKIEIEFYSFEEFERLMELLQVPAD</sequence>
<dbReference type="CDD" id="cd16393">
    <property type="entry name" value="SPO0J_N"/>
    <property type="match status" value="1"/>
</dbReference>
<feature type="region of interest" description="Disordered" evidence="4">
    <location>
        <begin position="26"/>
        <end position="49"/>
    </location>
</feature>
<dbReference type="Gene3D" id="1.10.10.2830">
    <property type="match status" value="1"/>
</dbReference>
<dbReference type="Pfam" id="PF02195">
    <property type="entry name" value="ParB_N"/>
    <property type="match status" value="1"/>
</dbReference>
<dbReference type="Proteomes" id="UP000179129">
    <property type="component" value="Unassembled WGS sequence"/>
</dbReference>
<dbReference type="FunFam" id="1.10.10.2830:FF:000001">
    <property type="entry name" value="Chromosome partitioning protein ParB"/>
    <property type="match status" value="1"/>
</dbReference>
<keyword evidence="2" id="KW-0159">Chromosome partition</keyword>